<keyword evidence="3" id="KW-0862">Zinc</keyword>
<gene>
    <name evidence="7" type="ORF">AMTR_s00001p00272380</name>
</gene>
<dbReference type="InterPro" id="IPR051834">
    <property type="entry name" value="RING_finger_E3_ligase"/>
</dbReference>
<organism evidence="7 8">
    <name type="scientific">Amborella trichopoda</name>
    <dbReference type="NCBI Taxonomy" id="13333"/>
    <lineage>
        <taxon>Eukaryota</taxon>
        <taxon>Viridiplantae</taxon>
        <taxon>Streptophyta</taxon>
        <taxon>Embryophyta</taxon>
        <taxon>Tracheophyta</taxon>
        <taxon>Spermatophyta</taxon>
        <taxon>Magnoliopsida</taxon>
        <taxon>Amborellales</taxon>
        <taxon>Amborellaceae</taxon>
        <taxon>Amborella</taxon>
    </lineage>
</organism>
<feature type="region of interest" description="Disordered" evidence="5">
    <location>
        <begin position="77"/>
        <end position="110"/>
    </location>
</feature>
<dbReference type="GO" id="GO:0016020">
    <property type="term" value="C:membrane"/>
    <property type="evidence" value="ECO:0000318"/>
    <property type="project" value="GO_Central"/>
</dbReference>
<proteinExistence type="predicted"/>
<dbReference type="eggNOG" id="KOG0800">
    <property type="taxonomic scope" value="Eukaryota"/>
</dbReference>
<dbReference type="PROSITE" id="PS50089">
    <property type="entry name" value="ZF_RING_2"/>
    <property type="match status" value="1"/>
</dbReference>
<feature type="domain" description="RING-type" evidence="6">
    <location>
        <begin position="228"/>
        <end position="269"/>
    </location>
</feature>
<dbReference type="SUPFAM" id="SSF57850">
    <property type="entry name" value="RING/U-box"/>
    <property type="match status" value="1"/>
</dbReference>
<dbReference type="STRING" id="13333.W1NMX3"/>
<name>W1NMX3_AMBTC</name>
<reference evidence="8" key="1">
    <citation type="journal article" date="2013" name="Science">
        <title>The Amborella genome and the evolution of flowering plants.</title>
        <authorList>
            <consortium name="Amborella Genome Project"/>
        </authorList>
    </citation>
    <scope>NUCLEOTIDE SEQUENCE [LARGE SCALE GENOMIC DNA]</scope>
</reference>
<feature type="compositionally biased region" description="Low complexity" evidence="5">
    <location>
        <begin position="90"/>
        <end position="109"/>
    </location>
</feature>
<dbReference type="OMA" id="YCRTNIQ"/>
<dbReference type="OrthoDB" id="8062037at2759"/>
<dbReference type="GO" id="GO:0061630">
    <property type="term" value="F:ubiquitin protein ligase activity"/>
    <property type="evidence" value="ECO:0000318"/>
    <property type="project" value="GO_Central"/>
</dbReference>
<dbReference type="Gene3D" id="3.30.40.10">
    <property type="entry name" value="Zinc/RING finger domain, C3HC4 (zinc finger)"/>
    <property type="match status" value="1"/>
</dbReference>
<dbReference type="PANTHER" id="PTHR45931:SF3">
    <property type="entry name" value="RING ZINC FINGER-CONTAINING PROTEIN"/>
    <property type="match status" value="1"/>
</dbReference>
<keyword evidence="8" id="KW-1185">Reference proteome</keyword>
<evidence type="ECO:0000313" key="7">
    <source>
        <dbReference type="EMBL" id="ERM96645.1"/>
    </source>
</evidence>
<evidence type="ECO:0000313" key="8">
    <source>
        <dbReference type="Proteomes" id="UP000017836"/>
    </source>
</evidence>
<evidence type="ECO:0000256" key="3">
    <source>
        <dbReference type="ARBA" id="ARBA00022833"/>
    </source>
</evidence>
<dbReference type="EMBL" id="KI397142">
    <property type="protein sequence ID" value="ERM96645.1"/>
    <property type="molecule type" value="Genomic_DNA"/>
</dbReference>
<dbReference type="InterPro" id="IPR013083">
    <property type="entry name" value="Znf_RING/FYVE/PHD"/>
</dbReference>
<dbReference type="Pfam" id="PF13639">
    <property type="entry name" value="zf-RING_2"/>
    <property type="match status" value="1"/>
</dbReference>
<dbReference type="SMART" id="SM00184">
    <property type="entry name" value="RING"/>
    <property type="match status" value="1"/>
</dbReference>
<evidence type="ECO:0000256" key="2">
    <source>
        <dbReference type="ARBA" id="ARBA00022771"/>
    </source>
</evidence>
<protein>
    <recommendedName>
        <fullName evidence="6">RING-type domain-containing protein</fullName>
    </recommendedName>
</protein>
<evidence type="ECO:0000256" key="1">
    <source>
        <dbReference type="ARBA" id="ARBA00022723"/>
    </source>
</evidence>
<feature type="compositionally biased region" description="Low complexity" evidence="5">
    <location>
        <begin position="25"/>
        <end position="37"/>
    </location>
</feature>
<feature type="compositionally biased region" description="Basic residues" evidence="5">
    <location>
        <begin position="38"/>
        <end position="53"/>
    </location>
</feature>
<dbReference type="HOGENOM" id="CLU_066967_1_0_1"/>
<dbReference type="Proteomes" id="UP000017836">
    <property type="component" value="Unassembled WGS sequence"/>
</dbReference>
<feature type="region of interest" description="Disordered" evidence="5">
    <location>
        <begin position="20"/>
        <end position="55"/>
    </location>
</feature>
<dbReference type="GO" id="GO:0006511">
    <property type="term" value="P:ubiquitin-dependent protein catabolic process"/>
    <property type="evidence" value="ECO:0000318"/>
    <property type="project" value="GO_Central"/>
</dbReference>
<evidence type="ECO:0000256" key="4">
    <source>
        <dbReference type="PROSITE-ProRule" id="PRU00175"/>
    </source>
</evidence>
<keyword evidence="1" id="KW-0479">Metal-binding</keyword>
<sequence>MTSASELFYIRRSRIGRKPELGFETSSSSSPTYSNSSSHHHSHHHNPHHRLHDHRCQGECDPFRRSHLPARHIFHGVLQRERDSPRLDPSISHSSSSSHSGLHSSGSRGNRFRFVRNDRLPGAVLQARARLLERLRGVSLTRNRHESADYYPTISDEFRFVDAGDWETETDSAEGIATVSLSEVGTGVESPTSLKPPGLSREAISKLSREVFGAKKSEEEGISLVHECCICLERLRFGDGLVCLPCGHRFHALCLDPWLRTCGDCPYCRANIIMDS</sequence>
<dbReference type="PANTHER" id="PTHR45931">
    <property type="entry name" value="SI:CH211-59O9.10"/>
    <property type="match status" value="1"/>
</dbReference>
<dbReference type="Gramene" id="ERM96645">
    <property type="protein sequence ID" value="ERM96645"/>
    <property type="gene ID" value="AMTR_s00001p00272380"/>
</dbReference>
<dbReference type="KEGG" id="atr:18424581"/>
<accession>W1NMX3</accession>
<keyword evidence="2 4" id="KW-0863">Zinc-finger</keyword>
<evidence type="ECO:0000256" key="5">
    <source>
        <dbReference type="SAM" id="MobiDB-lite"/>
    </source>
</evidence>
<dbReference type="GO" id="GO:0008270">
    <property type="term" value="F:zinc ion binding"/>
    <property type="evidence" value="ECO:0007669"/>
    <property type="project" value="UniProtKB-KW"/>
</dbReference>
<evidence type="ECO:0000259" key="6">
    <source>
        <dbReference type="PROSITE" id="PS50089"/>
    </source>
</evidence>
<dbReference type="InterPro" id="IPR001841">
    <property type="entry name" value="Znf_RING"/>
</dbReference>
<dbReference type="AlphaFoldDB" id="W1NMX3"/>